<reference evidence="6 7" key="1">
    <citation type="submission" date="2022-03" db="EMBL/GenBank/DDBJ databases">
        <title>Streptomyces yunnanensis P86,complete genome.</title>
        <authorList>
            <person name="Chen S."/>
            <person name="Zhang Q."/>
        </authorList>
    </citation>
    <scope>NUCLEOTIDE SEQUENCE [LARGE SCALE GENOMIC DNA]</scope>
    <source>
        <strain evidence="6 7">P86</strain>
    </source>
</reference>
<keyword evidence="1 5" id="KW-0436">Ligase</keyword>
<dbReference type="NCBIfam" id="NF010041">
    <property type="entry name" value="PRK13517.1-1"/>
    <property type="match status" value="1"/>
</dbReference>
<name>A0ABY8AAH1_9ACTN</name>
<accession>A0ABY8AAH1</accession>
<evidence type="ECO:0000256" key="2">
    <source>
        <dbReference type="ARBA" id="ARBA00022741"/>
    </source>
</evidence>
<keyword evidence="2 5" id="KW-0547">Nucleotide-binding</keyword>
<dbReference type="Gene3D" id="3.30.590.20">
    <property type="match status" value="1"/>
</dbReference>
<dbReference type="HAMAP" id="MF_01609">
    <property type="entry name" value="Glu_cys_ligase_2"/>
    <property type="match status" value="1"/>
</dbReference>
<dbReference type="Pfam" id="PF04107">
    <property type="entry name" value="GCS2"/>
    <property type="match status" value="1"/>
</dbReference>
<dbReference type="GO" id="GO:0004357">
    <property type="term" value="F:glutamate-cysteine ligase activity"/>
    <property type="evidence" value="ECO:0007669"/>
    <property type="project" value="UniProtKB-EC"/>
</dbReference>
<evidence type="ECO:0000256" key="3">
    <source>
        <dbReference type="ARBA" id="ARBA00022840"/>
    </source>
</evidence>
<keyword evidence="3 5" id="KW-0067">ATP-binding</keyword>
<comment type="similarity">
    <text evidence="5">Belongs to the glutamate--cysteine ligase type 2 family. YbdK subfamily.</text>
</comment>
<evidence type="ECO:0000313" key="7">
    <source>
        <dbReference type="Proteomes" id="UP001218629"/>
    </source>
</evidence>
<comment type="function">
    <text evidence="5">ATP-dependent carboxylate-amine ligase which exhibits weak glutamate--cysteine ligase activity.</text>
</comment>
<dbReference type="RefSeq" id="WP_275308625.1">
    <property type="nucleotide sequence ID" value="NZ_CP095749.1"/>
</dbReference>
<dbReference type="EMBL" id="CP095749">
    <property type="protein sequence ID" value="WEB41704.1"/>
    <property type="molecule type" value="Genomic_DNA"/>
</dbReference>
<organism evidence="6 7">
    <name type="scientific">Streptomyces yunnanensis</name>
    <dbReference type="NCBI Taxonomy" id="156453"/>
    <lineage>
        <taxon>Bacteria</taxon>
        <taxon>Bacillati</taxon>
        <taxon>Actinomycetota</taxon>
        <taxon>Actinomycetes</taxon>
        <taxon>Kitasatosporales</taxon>
        <taxon>Streptomycetaceae</taxon>
        <taxon>Streptomyces</taxon>
    </lineage>
</organism>
<sequence>MEEEYFLVDPVSRALHPGAAALLADAALGPGEHIGTEMTQYQIEVRTDPSTRLADVGGQIRAARKTVAAAAARQGLRIVSSGSPVLGRVVPPQLTEGPHYARSVAAFRALDHELSTCACHIHVGVDNLSQALQISNQIRPWLPLLVALSANSPYWDGRDTGYASWRTMAWAQWPVAGPPPYFESVAHFDELVSRLIDTGAILDRSTLYWDVRPSTHVPTVEIRVADAALTSDDTILLAAVTRGLVATALDAVAAGTPALRPEPEFLRAAYWRAARDGLTGHGLDLPAGRPVPATALVDRLLTTIAPALACHGDLELVRAGWSLLQTDGSGACRQRAAYRRRASLSDVVDDLIDRTDPRQALPSPSASE</sequence>
<dbReference type="InterPro" id="IPR011793">
    <property type="entry name" value="YbdK"/>
</dbReference>
<protein>
    <recommendedName>
        <fullName evidence="5">Putative glutamate--cysteine ligase 2</fullName>
        <ecNumber evidence="5">6.3.2.2</ecNumber>
    </recommendedName>
    <alternativeName>
        <fullName evidence="5">Gamma-glutamylcysteine synthetase 2</fullName>
        <shortName evidence="5">GCS 2</shortName>
        <shortName evidence="5">Gamma-GCS 2</shortName>
    </alternativeName>
</protein>
<keyword evidence="7" id="KW-1185">Reference proteome</keyword>
<dbReference type="InterPro" id="IPR006336">
    <property type="entry name" value="GCS2"/>
</dbReference>
<dbReference type="Proteomes" id="UP001218629">
    <property type="component" value="Chromosome"/>
</dbReference>
<dbReference type="PANTHER" id="PTHR36510">
    <property type="entry name" value="GLUTAMATE--CYSTEINE LIGASE 2-RELATED"/>
    <property type="match status" value="1"/>
</dbReference>
<dbReference type="PANTHER" id="PTHR36510:SF1">
    <property type="entry name" value="GLUTAMATE--CYSTEINE LIGASE 2-RELATED"/>
    <property type="match status" value="1"/>
</dbReference>
<evidence type="ECO:0000256" key="4">
    <source>
        <dbReference type="ARBA" id="ARBA00048819"/>
    </source>
</evidence>
<gene>
    <name evidence="6" type="ORF">MOV08_22150</name>
</gene>
<evidence type="ECO:0000256" key="5">
    <source>
        <dbReference type="HAMAP-Rule" id="MF_01609"/>
    </source>
</evidence>
<dbReference type="NCBIfam" id="TIGR02050">
    <property type="entry name" value="gshA_cyan_rel"/>
    <property type="match status" value="1"/>
</dbReference>
<dbReference type="EC" id="6.3.2.2" evidence="5"/>
<evidence type="ECO:0000256" key="1">
    <source>
        <dbReference type="ARBA" id="ARBA00022598"/>
    </source>
</evidence>
<dbReference type="InterPro" id="IPR050141">
    <property type="entry name" value="GCL_type2/YbdK_subfam"/>
</dbReference>
<dbReference type="SUPFAM" id="SSF55931">
    <property type="entry name" value="Glutamine synthetase/guanido kinase"/>
    <property type="match status" value="1"/>
</dbReference>
<proteinExistence type="inferred from homology"/>
<evidence type="ECO:0000313" key="6">
    <source>
        <dbReference type="EMBL" id="WEB41704.1"/>
    </source>
</evidence>
<comment type="catalytic activity">
    <reaction evidence="4 5">
        <text>L-cysteine + L-glutamate + ATP = gamma-L-glutamyl-L-cysteine + ADP + phosphate + H(+)</text>
        <dbReference type="Rhea" id="RHEA:13285"/>
        <dbReference type="ChEBI" id="CHEBI:15378"/>
        <dbReference type="ChEBI" id="CHEBI:29985"/>
        <dbReference type="ChEBI" id="CHEBI:30616"/>
        <dbReference type="ChEBI" id="CHEBI:35235"/>
        <dbReference type="ChEBI" id="CHEBI:43474"/>
        <dbReference type="ChEBI" id="CHEBI:58173"/>
        <dbReference type="ChEBI" id="CHEBI:456216"/>
        <dbReference type="EC" id="6.3.2.2"/>
    </reaction>
</comment>
<dbReference type="InterPro" id="IPR014746">
    <property type="entry name" value="Gln_synth/guanido_kin_cat_dom"/>
</dbReference>